<dbReference type="STRING" id="1335048.AKL17_4629"/>
<name>A0A165SWB9_9RHOB</name>
<organism evidence="2 3">
    <name type="scientific">Frigidibacter mobilis</name>
    <dbReference type="NCBI Taxonomy" id="1335048"/>
    <lineage>
        <taxon>Bacteria</taxon>
        <taxon>Pseudomonadati</taxon>
        <taxon>Pseudomonadota</taxon>
        <taxon>Alphaproteobacteria</taxon>
        <taxon>Rhodobacterales</taxon>
        <taxon>Paracoccaceae</taxon>
        <taxon>Frigidibacter</taxon>
    </lineage>
</organism>
<dbReference type="InterPro" id="IPR018666">
    <property type="entry name" value="DUF2125"/>
</dbReference>
<evidence type="ECO:0000313" key="2">
    <source>
        <dbReference type="EMBL" id="AMY71839.1"/>
    </source>
</evidence>
<evidence type="ECO:0008006" key="4">
    <source>
        <dbReference type="Google" id="ProtNLM"/>
    </source>
</evidence>
<sequence length="498" mass="51636">MEQWKSLGCGTLLAGLLCSTAAQADVTAAEVWQSWQDYYGGMGFTLTAGSEEARGGTLTLRDVTGTTTTPEATGSVTIAEMVLTERGGAVEVTMSPEIPFDMTTVAEDETVEMSMLFSQPDMVMTVSGTPDEMTYEFSAPAMGVSVTEMVVNGTPVEMTMEMAARDVTGSSVMGLAGDITATQQIAAPEVTFTVSATDPETDGTFSMEGSLSDLEGTSTTVMPEGVDMADMAAALGAGLKIEGSLSYGAGSYTMEVVDATDTMTIEAAGDGGSFELAMDAEALSYGAAGTGGTMALTGSQLPFPVDISLAESAFSLLMPVSKSDAPAPFGFEMRLVDLAVNDEVWSMLDPMAQLPRDPATLILDVSGAAKMLIDLLDPEQAATAEAPGELHALDLNELQLTFGGAELTGDGSFTFDNSDMVTFDGMPKPLGSVSLKLLGGNGLLDNLIAMGLVPEDQAMGVRMMAGLFANTGPGPDELNSTIEVREDGGLYANGQRLK</sequence>
<dbReference type="KEGG" id="daa:AKL17_4629"/>
<keyword evidence="3" id="KW-1185">Reference proteome</keyword>
<dbReference type="Proteomes" id="UP000076128">
    <property type="component" value="Chromosome"/>
</dbReference>
<dbReference type="Pfam" id="PF09898">
    <property type="entry name" value="DUF2125"/>
    <property type="match status" value="1"/>
</dbReference>
<evidence type="ECO:0000256" key="1">
    <source>
        <dbReference type="SAM" id="SignalP"/>
    </source>
</evidence>
<gene>
    <name evidence="2" type="ORF">AKL17_4629</name>
</gene>
<keyword evidence="1" id="KW-0732">Signal</keyword>
<reference evidence="2 3" key="1">
    <citation type="submission" date="2015-09" db="EMBL/GenBank/DDBJ databases">
        <title>Complete genome sequence of Defluviimonas alba cai42t isolated from an oilfield in Xinjiang.</title>
        <authorList>
            <person name="Geng S."/>
            <person name="Pan X."/>
            <person name="Wu X."/>
        </authorList>
    </citation>
    <scope>NUCLEOTIDE SEQUENCE [LARGE SCALE GENOMIC DNA]</scope>
    <source>
        <strain evidence="3">cai42</strain>
    </source>
</reference>
<protein>
    <recommendedName>
        <fullName evidence="4">DUF2125 domain-containing protein</fullName>
    </recommendedName>
</protein>
<dbReference type="RefSeq" id="WP_066817583.1">
    <property type="nucleotide sequence ID" value="NZ_CP012661.1"/>
</dbReference>
<dbReference type="OrthoDB" id="7791409at2"/>
<dbReference type="EMBL" id="CP012661">
    <property type="protein sequence ID" value="AMY71839.1"/>
    <property type="molecule type" value="Genomic_DNA"/>
</dbReference>
<feature type="chain" id="PRO_5007866727" description="DUF2125 domain-containing protein" evidence="1">
    <location>
        <begin position="25"/>
        <end position="498"/>
    </location>
</feature>
<evidence type="ECO:0000313" key="3">
    <source>
        <dbReference type="Proteomes" id="UP000076128"/>
    </source>
</evidence>
<feature type="signal peptide" evidence="1">
    <location>
        <begin position="1"/>
        <end position="24"/>
    </location>
</feature>
<accession>A0A165SWB9</accession>
<dbReference type="AlphaFoldDB" id="A0A165SWB9"/>
<proteinExistence type="predicted"/>